<evidence type="ECO:0000256" key="2">
    <source>
        <dbReference type="ARBA" id="ARBA00011133"/>
    </source>
</evidence>
<keyword evidence="7" id="KW-1185">Reference proteome</keyword>
<dbReference type="FunFam" id="1.10.10.1760:FF:000001">
    <property type="entry name" value="60S ribosomal protein L36"/>
    <property type="match status" value="1"/>
</dbReference>
<comment type="caution">
    <text evidence="6">The sequence shown here is derived from an EMBL/GenBank/DDBJ whole genome shotgun (WGS) entry which is preliminary data.</text>
</comment>
<evidence type="ECO:0000313" key="7">
    <source>
        <dbReference type="Proteomes" id="UP000663828"/>
    </source>
</evidence>
<dbReference type="GO" id="GO:0003735">
    <property type="term" value="F:structural constituent of ribosome"/>
    <property type="evidence" value="ECO:0007669"/>
    <property type="project" value="InterPro"/>
</dbReference>
<proteinExistence type="inferred from homology"/>
<dbReference type="GO" id="GO:0005840">
    <property type="term" value="C:ribosome"/>
    <property type="evidence" value="ECO:0007669"/>
    <property type="project" value="UniProtKB-KW"/>
</dbReference>
<dbReference type="PROSITE" id="PS01190">
    <property type="entry name" value="RIBOSOMAL_L36E"/>
    <property type="match status" value="1"/>
</dbReference>
<evidence type="ECO:0000256" key="3">
    <source>
        <dbReference type="ARBA" id="ARBA00022980"/>
    </source>
</evidence>
<gene>
    <name evidence="6" type="ORF">XAT740_LOCUS28827</name>
</gene>
<evidence type="ECO:0000313" key="6">
    <source>
        <dbReference type="EMBL" id="CAF1300350.1"/>
    </source>
</evidence>
<dbReference type="GO" id="GO:0006412">
    <property type="term" value="P:translation"/>
    <property type="evidence" value="ECO:0007669"/>
    <property type="project" value="InterPro"/>
</dbReference>
<dbReference type="AlphaFoldDB" id="A0A815DDX6"/>
<dbReference type="Proteomes" id="UP000663828">
    <property type="component" value="Unassembled WGS sequence"/>
</dbReference>
<dbReference type="Pfam" id="PF01158">
    <property type="entry name" value="Ribosomal_L36e"/>
    <property type="match status" value="1"/>
</dbReference>
<dbReference type="InterPro" id="IPR038097">
    <property type="entry name" value="Ribosomal_eL36_sf"/>
</dbReference>
<dbReference type="EMBL" id="CAJNOR010002481">
    <property type="protein sequence ID" value="CAF1300350.1"/>
    <property type="molecule type" value="Genomic_DNA"/>
</dbReference>
<organism evidence="6 7">
    <name type="scientific">Adineta ricciae</name>
    <name type="common">Rotifer</name>
    <dbReference type="NCBI Taxonomy" id="249248"/>
    <lineage>
        <taxon>Eukaryota</taxon>
        <taxon>Metazoa</taxon>
        <taxon>Spiralia</taxon>
        <taxon>Gnathifera</taxon>
        <taxon>Rotifera</taxon>
        <taxon>Eurotatoria</taxon>
        <taxon>Bdelloidea</taxon>
        <taxon>Adinetida</taxon>
        <taxon>Adinetidae</taxon>
        <taxon>Adineta</taxon>
    </lineage>
</organism>
<evidence type="ECO:0000256" key="1">
    <source>
        <dbReference type="ARBA" id="ARBA00006509"/>
    </source>
</evidence>
<comment type="similarity">
    <text evidence="1 5">Belongs to the eukaryotic ribosomal protein eL36 family.</text>
</comment>
<evidence type="ECO:0000256" key="5">
    <source>
        <dbReference type="RuleBase" id="RU000665"/>
    </source>
</evidence>
<keyword evidence="3 5" id="KW-0689">Ribosomal protein</keyword>
<dbReference type="InterPro" id="IPR000509">
    <property type="entry name" value="Ribosomal_eL36"/>
</dbReference>
<accession>A0A815DDX6</accession>
<comment type="subunit">
    <text evidence="2">Component of the large ribosomal subunit.</text>
</comment>
<reference evidence="6" key="1">
    <citation type="submission" date="2021-02" db="EMBL/GenBank/DDBJ databases">
        <authorList>
            <person name="Nowell W R."/>
        </authorList>
    </citation>
    <scope>NUCLEOTIDE SEQUENCE</scope>
</reference>
<sequence>MDSESYIASIPVLDHIMSSETPKTAKEPFVPKYEIAAGLHKGRKVEKFVSKHVRPTRRVQKKSKRVKFVRDLVRELVGFMPYERRAMELMKVGRDKRAFKYVKARLGSHQRAKKKRDELQAAILAQRKAHK</sequence>
<dbReference type="PANTHER" id="PTHR10114">
    <property type="entry name" value="60S RIBOSOMAL PROTEIN L36"/>
    <property type="match status" value="1"/>
</dbReference>
<keyword evidence="4 5" id="KW-0687">Ribonucleoprotein</keyword>
<name>A0A815DDX6_ADIRI</name>
<evidence type="ECO:0000256" key="4">
    <source>
        <dbReference type="ARBA" id="ARBA00023274"/>
    </source>
</evidence>
<protein>
    <recommendedName>
        <fullName evidence="5">60S ribosomal protein L36</fullName>
    </recommendedName>
</protein>
<dbReference type="Gene3D" id="1.10.10.1760">
    <property type="entry name" value="60S ribosomal protein L36"/>
    <property type="match status" value="1"/>
</dbReference>
<dbReference type="GO" id="GO:1990904">
    <property type="term" value="C:ribonucleoprotein complex"/>
    <property type="evidence" value="ECO:0007669"/>
    <property type="project" value="UniProtKB-KW"/>
</dbReference>